<accession>A0AB37UAC3</accession>
<name>A0AB37UAC3_9CYAN</name>
<comment type="caution">
    <text evidence="2">The sequence shown here is derived from an EMBL/GenBank/DDBJ whole genome shotgun (WGS) entry which is preliminary data.</text>
</comment>
<proteinExistence type="predicted"/>
<evidence type="ECO:0000313" key="3">
    <source>
        <dbReference type="Proteomes" id="UP000282574"/>
    </source>
</evidence>
<dbReference type="EMBL" id="RSCK01000103">
    <property type="protein sequence ID" value="RUT02966.1"/>
    <property type="molecule type" value="Genomic_DNA"/>
</dbReference>
<dbReference type="Proteomes" id="UP000282574">
    <property type="component" value="Unassembled WGS sequence"/>
</dbReference>
<keyword evidence="3" id="KW-1185">Reference proteome</keyword>
<dbReference type="InterPro" id="IPR008638">
    <property type="entry name" value="FhaB/CdiA-like_TPS"/>
</dbReference>
<reference evidence="2 3" key="1">
    <citation type="journal article" date="2019" name="Genome Biol. Evol.">
        <title>Day and night: Metabolic profiles and evolutionary relationships of six axenic non-marine cyanobacteria.</title>
        <authorList>
            <person name="Will S.E."/>
            <person name="Henke P."/>
            <person name="Boedeker C."/>
            <person name="Huang S."/>
            <person name="Brinkmann H."/>
            <person name="Rohde M."/>
            <person name="Jarek M."/>
            <person name="Friedl T."/>
            <person name="Seufert S."/>
            <person name="Schumacher M."/>
            <person name="Overmann J."/>
            <person name="Neumann-Schaal M."/>
            <person name="Petersen J."/>
        </authorList>
    </citation>
    <scope>NUCLEOTIDE SEQUENCE [LARGE SCALE GENOMIC DNA]</scope>
    <source>
        <strain evidence="2 3">SAG 39.79</strain>
    </source>
</reference>
<evidence type="ECO:0000313" key="2">
    <source>
        <dbReference type="EMBL" id="RUT02966.1"/>
    </source>
</evidence>
<dbReference type="AlphaFoldDB" id="A0AB37UAC3"/>
<dbReference type="Pfam" id="PF05860">
    <property type="entry name" value="TPS"/>
    <property type="match status" value="1"/>
</dbReference>
<feature type="domain" description="Filamentous haemagglutinin FhaB/tRNA nuclease CdiA-like TPS" evidence="1">
    <location>
        <begin position="2"/>
        <end position="114"/>
    </location>
</feature>
<sequence length="290" mass="30252">MQFGGNSGAIRVLGKGHDIIAADYQPILRGNSSDVGLQVQPQQTLAIVGGDVSLEGGVLTAQAGGIDLGSVDNGLVKIERTNSGWSLGYEGVSTFKDIQLGGRSLLDASGVGGSSIQIQGRKLQLGDSSLVLIQNQGVLPTGTLKVNATESLEIADINPSGRVYSGIWSETLGWADGWQVIVSTPQLALQSSGQIFSSTYGAAKAADITLSVPKALRVIGLLPNQVGGGTIVGSFALGSGQSGNITISTLAVRDRQWWSYLECKCNTNNIGCSSRGFRGHQHQCRRSRPS</sequence>
<dbReference type="InterPro" id="IPR011050">
    <property type="entry name" value="Pectin_lyase_fold/virulence"/>
</dbReference>
<organism evidence="2 3">
    <name type="scientific">Chroococcidiopsis cubana SAG 39.79</name>
    <dbReference type="NCBI Taxonomy" id="388085"/>
    <lineage>
        <taxon>Bacteria</taxon>
        <taxon>Bacillati</taxon>
        <taxon>Cyanobacteriota</taxon>
        <taxon>Cyanophyceae</taxon>
        <taxon>Chroococcidiopsidales</taxon>
        <taxon>Chroococcidiopsidaceae</taxon>
        <taxon>Chroococcidiopsis</taxon>
    </lineage>
</organism>
<evidence type="ECO:0000259" key="1">
    <source>
        <dbReference type="Pfam" id="PF05860"/>
    </source>
</evidence>
<dbReference type="SUPFAM" id="SSF51126">
    <property type="entry name" value="Pectin lyase-like"/>
    <property type="match status" value="1"/>
</dbReference>
<dbReference type="Gene3D" id="2.160.20.10">
    <property type="entry name" value="Single-stranded right-handed beta-helix, Pectin lyase-like"/>
    <property type="match status" value="1"/>
</dbReference>
<gene>
    <name evidence="2" type="ORF">DSM107010_61500</name>
</gene>
<dbReference type="InterPro" id="IPR012334">
    <property type="entry name" value="Pectin_lyas_fold"/>
</dbReference>
<protein>
    <recommendedName>
        <fullName evidence="1">Filamentous haemagglutinin FhaB/tRNA nuclease CdiA-like TPS domain-containing protein</fullName>
    </recommendedName>
</protein>